<accession>A0A2P8EAA9</accession>
<gene>
    <name evidence="2" type="ORF">CLV48_102225</name>
</gene>
<feature type="signal peptide" evidence="1">
    <location>
        <begin position="1"/>
        <end position="31"/>
    </location>
</feature>
<feature type="chain" id="PRO_5015143826" description="Outer membrane protein with beta-barrel domain" evidence="1">
    <location>
        <begin position="32"/>
        <end position="269"/>
    </location>
</feature>
<name>A0A2P8EAA9_9BACT</name>
<dbReference type="Proteomes" id="UP000240708">
    <property type="component" value="Unassembled WGS sequence"/>
</dbReference>
<dbReference type="AlphaFoldDB" id="A0A2P8EAA9"/>
<keyword evidence="1" id="KW-0732">Signal</keyword>
<keyword evidence="3" id="KW-1185">Reference proteome</keyword>
<proteinExistence type="predicted"/>
<evidence type="ECO:0008006" key="4">
    <source>
        <dbReference type="Google" id="ProtNLM"/>
    </source>
</evidence>
<dbReference type="EMBL" id="PYGF01000002">
    <property type="protein sequence ID" value="PSL06409.1"/>
    <property type="molecule type" value="Genomic_DNA"/>
</dbReference>
<sequence>MKPSNSKNNPLSLAIGLMAVLWLSFSPASYAQENQKSGIGHFRGNISVTNNGLSLIPTFSLNRPAAIFELSLGGERLSFDPEMRFALDGQPWSFIFWWRYKIIKSDKFKLHVGSHPAFIFENKMVANGNGTLIPSMEAKRFFASEISPRYTFNHKVTVSFLYLAGRSLGKIPYALNQFVALGSQFTKIPLSEKYFFNASPQLFYLKMNEKDGYFGSSSFVIGRKDFPVSLGSIISKKIVSEIEVDNWIWNLSLIYSFNNEFVKRSNPLL</sequence>
<protein>
    <recommendedName>
        <fullName evidence="4">Outer membrane protein with beta-barrel domain</fullName>
    </recommendedName>
</protein>
<evidence type="ECO:0000256" key="1">
    <source>
        <dbReference type="SAM" id="SignalP"/>
    </source>
</evidence>
<evidence type="ECO:0000313" key="3">
    <source>
        <dbReference type="Proteomes" id="UP000240708"/>
    </source>
</evidence>
<evidence type="ECO:0000313" key="2">
    <source>
        <dbReference type="EMBL" id="PSL06409.1"/>
    </source>
</evidence>
<organism evidence="2 3">
    <name type="scientific">Cecembia rubra</name>
    <dbReference type="NCBI Taxonomy" id="1485585"/>
    <lineage>
        <taxon>Bacteria</taxon>
        <taxon>Pseudomonadati</taxon>
        <taxon>Bacteroidota</taxon>
        <taxon>Cytophagia</taxon>
        <taxon>Cytophagales</taxon>
        <taxon>Cyclobacteriaceae</taxon>
        <taxon>Cecembia</taxon>
    </lineage>
</organism>
<comment type="caution">
    <text evidence="2">The sequence shown here is derived from an EMBL/GenBank/DDBJ whole genome shotgun (WGS) entry which is preliminary data.</text>
</comment>
<reference evidence="2 3" key="1">
    <citation type="submission" date="2018-03" db="EMBL/GenBank/DDBJ databases">
        <title>Genomic Encyclopedia of Archaeal and Bacterial Type Strains, Phase II (KMG-II): from individual species to whole genera.</title>
        <authorList>
            <person name="Goeker M."/>
        </authorList>
    </citation>
    <scope>NUCLEOTIDE SEQUENCE [LARGE SCALE GENOMIC DNA]</scope>
    <source>
        <strain evidence="2 3">DSM 28057</strain>
    </source>
</reference>